<dbReference type="SUPFAM" id="SSF48317">
    <property type="entry name" value="Acid phosphatase/Vanadium-dependent haloperoxidase"/>
    <property type="match status" value="1"/>
</dbReference>
<name>A0A139K5I8_BACUN</name>
<feature type="transmembrane region" description="Helical" evidence="1">
    <location>
        <begin position="62"/>
        <end position="85"/>
    </location>
</feature>
<evidence type="ECO:0000313" key="18">
    <source>
        <dbReference type="Proteomes" id="UP000263754"/>
    </source>
</evidence>
<evidence type="ECO:0000313" key="19">
    <source>
        <dbReference type="Proteomes" id="UP000283680"/>
    </source>
</evidence>
<evidence type="ECO:0000313" key="14">
    <source>
        <dbReference type="Proteomes" id="UP000095614"/>
    </source>
</evidence>
<dbReference type="Proteomes" id="UP001218502">
    <property type="component" value="Unassembled WGS sequence"/>
</dbReference>
<dbReference type="Proteomes" id="UP000263754">
    <property type="component" value="Unassembled WGS sequence"/>
</dbReference>
<accession>A0A139K5I8</accession>
<dbReference type="EMBL" id="QRTH01000003">
    <property type="protein sequence ID" value="RGQ52309.1"/>
    <property type="molecule type" value="Genomic_DNA"/>
</dbReference>
<dbReference type="RefSeq" id="WP_022401654.1">
    <property type="nucleotide sequence ID" value="NZ_BAABZM010000002.1"/>
</dbReference>
<evidence type="ECO:0000313" key="13">
    <source>
        <dbReference type="EMBL" id="RHH31711.1"/>
    </source>
</evidence>
<evidence type="ECO:0000313" key="12">
    <source>
        <dbReference type="EMBL" id="RHE60931.1"/>
    </source>
</evidence>
<evidence type="ECO:0000313" key="11">
    <source>
        <dbReference type="EMBL" id="RGQ52309.1"/>
    </source>
</evidence>
<dbReference type="EMBL" id="CZAF01000004">
    <property type="protein sequence ID" value="CUO72768.1"/>
    <property type="molecule type" value="Genomic_DNA"/>
</dbReference>
<feature type="domain" description="Phosphatidic acid phosphatase type 2/haloperoxidase" evidence="2">
    <location>
        <begin position="68"/>
        <end position="183"/>
    </location>
</feature>
<dbReference type="OrthoDB" id="9789113at2"/>
<dbReference type="AlphaFoldDB" id="A0A139K5I8"/>
<dbReference type="STRING" id="820.ERS852554_02476"/>
<dbReference type="Pfam" id="PF01569">
    <property type="entry name" value="PAP2"/>
    <property type="match status" value="1"/>
</dbReference>
<dbReference type="CDD" id="cd03395">
    <property type="entry name" value="PAP2_like_4"/>
    <property type="match status" value="1"/>
</dbReference>
<proteinExistence type="predicted"/>
<dbReference type="Proteomes" id="UP000283766">
    <property type="component" value="Unassembled WGS sequence"/>
</dbReference>
<evidence type="ECO:0000256" key="1">
    <source>
        <dbReference type="SAM" id="Phobius"/>
    </source>
</evidence>
<reference evidence="22 23" key="3">
    <citation type="journal article" date="2019" name="Nat. Med.">
        <title>A library of human gut bacterial isolates paired with longitudinal multiomics data enables mechanistic microbiome research.</title>
        <authorList>
            <person name="Poyet M."/>
            <person name="Groussin M."/>
            <person name="Gibbons S.M."/>
            <person name="Avila-Pacheco J."/>
            <person name="Jiang X."/>
            <person name="Kearney S.M."/>
            <person name="Perrotta A.R."/>
            <person name="Berdy B."/>
            <person name="Zhao S."/>
            <person name="Lieberman T.D."/>
            <person name="Swanson P.K."/>
            <person name="Smith M."/>
            <person name="Roesemann S."/>
            <person name="Alexander J.E."/>
            <person name="Rich S.A."/>
            <person name="Livny J."/>
            <person name="Vlamakis H."/>
            <person name="Clish C."/>
            <person name="Bullock K."/>
            <person name="Deik A."/>
            <person name="Scott J."/>
            <person name="Pierce K.A."/>
            <person name="Xavier R.J."/>
            <person name="Alm E.J."/>
        </authorList>
    </citation>
    <scope>NUCLEOTIDE SEQUENCE [LARGE SCALE GENOMIC DNA]</scope>
    <source>
        <strain evidence="5 23">BIOML-A19</strain>
        <strain evidence="6 22">BIOML-A5</strain>
    </source>
</reference>
<evidence type="ECO:0000313" key="10">
    <source>
        <dbReference type="EMBL" id="RGN91465.1"/>
    </source>
</evidence>
<sequence>MTALMDVLQGAIDIDTNIFLFINGMHNTFFDYFMSAYSGKWVWVPMYAAIWYVMLRNFHWKVTLFCMVGLALVITIADQTGATLIRPYVERLRPANLENPISDMVHIVNGHRGGRYGFPSCHAANTFGLAFFVWFLFRKRWLTVFMMGWALLTCYSRVYLGVHYPGDLIAGTLVGLIAAYIVYRLFLKVSGYKTMKKVPHIYAPILVGGLTIVGILIYSTVMILQAQN</sequence>
<dbReference type="InterPro" id="IPR036938">
    <property type="entry name" value="PAP2/HPO_sf"/>
</dbReference>
<evidence type="ECO:0000313" key="16">
    <source>
        <dbReference type="Proteomes" id="UP000260759"/>
    </source>
</evidence>
<evidence type="ECO:0000313" key="7">
    <source>
        <dbReference type="EMBL" id="MDC1752288.1"/>
    </source>
</evidence>
<organism evidence="4 15">
    <name type="scientific">Bacteroides uniformis</name>
    <dbReference type="NCBI Taxonomy" id="820"/>
    <lineage>
        <taxon>Bacteria</taxon>
        <taxon>Pseudomonadati</taxon>
        <taxon>Bacteroidota</taxon>
        <taxon>Bacteroidia</taxon>
        <taxon>Bacteroidales</taxon>
        <taxon>Bacteroidaceae</taxon>
        <taxon>Bacteroides</taxon>
    </lineage>
</organism>
<evidence type="ECO:0000313" key="15">
    <source>
        <dbReference type="Proteomes" id="UP000095788"/>
    </source>
</evidence>
<evidence type="ECO:0000313" key="3">
    <source>
        <dbReference type="EMBL" id="CUO72768.1"/>
    </source>
</evidence>
<dbReference type="Proteomes" id="UP000283680">
    <property type="component" value="Unassembled WGS sequence"/>
</dbReference>
<dbReference type="Proteomes" id="UP000487221">
    <property type="component" value="Unassembled WGS sequence"/>
</dbReference>
<dbReference type="EMBL" id="WCTY01000032">
    <property type="protein sequence ID" value="KAB4181381.1"/>
    <property type="molecule type" value="Genomic_DNA"/>
</dbReference>
<dbReference type="EMBL" id="QSPV01000007">
    <property type="protein sequence ID" value="RGJ93497.1"/>
    <property type="molecule type" value="Genomic_DNA"/>
</dbReference>
<dbReference type="EMBL" id="WCTL01000024">
    <property type="protein sequence ID" value="KAB4230944.1"/>
    <property type="molecule type" value="Genomic_DNA"/>
</dbReference>
<dbReference type="EMBL" id="QRJL01000005">
    <property type="protein sequence ID" value="RHH31711.1"/>
    <property type="molecule type" value="Genomic_DNA"/>
</dbReference>
<evidence type="ECO:0000313" key="20">
    <source>
        <dbReference type="Proteomes" id="UP000283766"/>
    </source>
</evidence>
<dbReference type="Proteomes" id="UP000260844">
    <property type="component" value="Unassembled WGS sequence"/>
</dbReference>
<evidence type="ECO:0000259" key="2">
    <source>
        <dbReference type="SMART" id="SM00014"/>
    </source>
</evidence>
<dbReference type="Proteomes" id="UP000095788">
    <property type="component" value="Unassembled WGS sequence"/>
</dbReference>
<reference evidence="16 17" key="2">
    <citation type="submission" date="2018-08" db="EMBL/GenBank/DDBJ databases">
        <title>A genome reference for cultivated species of the human gut microbiota.</title>
        <authorList>
            <person name="Zou Y."/>
            <person name="Xue W."/>
            <person name="Luo G."/>
        </authorList>
    </citation>
    <scope>NUCLEOTIDE SEQUENCE [LARGE SCALE GENOMIC DNA]</scope>
    <source>
        <strain evidence="11 19">AF28-11</strain>
        <strain evidence="13 20">AM18-14LB</strain>
        <strain evidence="12 21">AM27-46</strain>
        <strain evidence="10 16">OM03-4</strain>
        <strain evidence="9 17">TM04-30</strain>
        <strain evidence="8 18">TM10-17</strain>
    </source>
</reference>
<evidence type="ECO:0000313" key="9">
    <source>
        <dbReference type="EMBL" id="RGJ93497.1"/>
    </source>
</evidence>
<evidence type="ECO:0000313" key="23">
    <source>
        <dbReference type="Proteomes" id="UP000487221"/>
    </source>
</evidence>
<feature type="transmembrane region" description="Helical" evidence="1">
    <location>
        <begin position="144"/>
        <end position="162"/>
    </location>
</feature>
<dbReference type="EMBL" id="QSOF01000018">
    <property type="protein sequence ID" value="RGI74705.1"/>
    <property type="molecule type" value="Genomic_DNA"/>
</dbReference>
<evidence type="ECO:0000313" key="6">
    <source>
        <dbReference type="EMBL" id="KAB4230944.1"/>
    </source>
</evidence>
<evidence type="ECO:0000313" key="17">
    <source>
        <dbReference type="Proteomes" id="UP000260844"/>
    </source>
</evidence>
<dbReference type="EMBL" id="QSKL01000003">
    <property type="protein sequence ID" value="RHE60931.1"/>
    <property type="molecule type" value="Genomic_DNA"/>
</dbReference>
<dbReference type="PANTHER" id="PTHR14969">
    <property type="entry name" value="SPHINGOSINE-1-PHOSPHATE PHOSPHOHYDROLASE"/>
    <property type="match status" value="1"/>
</dbReference>
<evidence type="ECO:0000313" key="4">
    <source>
        <dbReference type="EMBL" id="CUP98371.1"/>
    </source>
</evidence>
<reference evidence="7" key="4">
    <citation type="submission" date="2022-10" db="EMBL/GenBank/DDBJ databases">
        <title>Human gut microbiome strain richness.</title>
        <authorList>
            <person name="Chen-Liaw A."/>
        </authorList>
    </citation>
    <scope>NUCLEOTIDE SEQUENCE</scope>
    <source>
        <strain evidence="7">A1_m1001262Bd0_191120</strain>
    </source>
</reference>
<dbReference type="EMBL" id="JAQNQY010000006">
    <property type="protein sequence ID" value="MDC1752288.1"/>
    <property type="molecule type" value="Genomic_DNA"/>
</dbReference>
<dbReference type="GO" id="GO:0050380">
    <property type="term" value="F:undecaprenyl-diphosphatase activity"/>
    <property type="evidence" value="ECO:0007669"/>
    <property type="project" value="UniProtKB-EC"/>
</dbReference>
<dbReference type="Proteomes" id="UP000284640">
    <property type="component" value="Unassembled WGS sequence"/>
</dbReference>
<dbReference type="SMART" id="SM00014">
    <property type="entry name" value="acidPPc"/>
    <property type="match status" value="1"/>
</dbReference>
<dbReference type="PANTHER" id="PTHR14969:SF13">
    <property type="entry name" value="AT30094P"/>
    <property type="match status" value="1"/>
</dbReference>
<keyword evidence="1" id="KW-0812">Transmembrane</keyword>
<evidence type="ECO:0000313" key="21">
    <source>
        <dbReference type="Proteomes" id="UP000284640"/>
    </source>
</evidence>
<gene>
    <name evidence="4" type="primary">ybjG</name>
    <name evidence="13" type="ORF">DW216_10585</name>
    <name evidence="12" type="ORF">DW729_07175</name>
    <name evidence="11" type="ORF">DWY92_08630</name>
    <name evidence="10" type="ORF">DXB37_16485</name>
    <name evidence="9" type="ORF">DXD40_10420</name>
    <name evidence="8" type="ORF">DXD90_13375</name>
    <name evidence="3" type="ORF">ERS852462_01312</name>
    <name evidence="4" type="ORF">ERS852554_02476</name>
    <name evidence="6" type="ORF">GAP47_18845</name>
    <name evidence="5" type="ORF">GAQ44_16030</name>
    <name evidence="7" type="ORF">POY80_07510</name>
</gene>
<dbReference type="EMBL" id="CZBF01000004">
    <property type="protein sequence ID" value="CUP98371.1"/>
    <property type="molecule type" value="Genomic_DNA"/>
</dbReference>
<keyword evidence="1" id="KW-0472">Membrane</keyword>
<dbReference type="Gene3D" id="1.20.144.10">
    <property type="entry name" value="Phosphatidic acid phosphatase type 2/haloperoxidase"/>
    <property type="match status" value="1"/>
</dbReference>
<dbReference type="PATRIC" id="fig|820.27.peg.2204"/>
<feature type="transmembrane region" description="Helical" evidence="1">
    <location>
        <begin position="168"/>
        <end position="187"/>
    </location>
</feature>
<dbReference type="InterPro" id="IPR000326">
    <property type="entry name" value="PAP2/HPO"/>
</dbReference>
<feature type="transmembrane region" description="Helical" evidence="1">
    <location>
        <begin position="32"/>
        <end position="55"/>
    </location>
</feature>
<keyword evidence="1" id="KW-1133">Transmembrane helix</keyword>
<evidence type="ECO:0000313" key="5">
    <source>
        <dbReference type="EMBL" id="KAB4181381.1"/>
    </source>
</evidence>
<dbReference type="EC" id="3.6.1.27" evidence="4"/>
<evidence type="ECO:0000313" key="8">
    <source>
        <dbReference type="EMBL" id="RGI74705.1"/>
    </source>
</evidence>
<protein>
    <submittedName>
        <fullName evidence="5">Phosphatase PAP2 family protein</fullName>
    </submittedName>
    <submittedName>
        <fullName evidence="4">Phosphoesterase PA-phosphatase related protein</fullName>
        <ecNumber evidence="4">3.6.1.27</ecNumber>
    </submittedName>
</protein>
<evidence type="ECO:0000313" key="22">
    <source>
        <dbReference type="Proteomes" id="UP000462376"/>
    </source>
</evidence>
<dbReference type="Proteomes" id="UP000260759">
    <property type="component" value="Unassembled WGS sequence"/>
</dbReference>
<feature type="transmembrane region" description="Helical" evidence="1">
    <location>
        <begin position="199"/>
        <end position="224"/>
    </location>
</feature>
<keyword evidence="4" id="KW-0378">Hydrolase</keyword>
<feature type="transmembrane region" description="Helical" evidence="1">
    <location>
        <begin position="116"/>
        <end position="137"/>
    </location>
</feature>
<dbReference type="Proteomes" id="UP000462376">
    <property type="component" value="Unassembled WGS sequence"/>
</dbReference>
<dbReference type="Proteomes" id="UP000095614">
    <property type="component" value="Unassembled WGS sequence"/>
</dbReference>
<reference evidence="14 15" key="1">
    <citation type="submission" date="2015-09" db="EMBL/GenBank/DDBJ databases">
        <authorList>
            <consortium name="Pathogen Informatics"/>
        </authorList>
    </citation>
    <scope>NUCLEOTIDE SEQUENCE [LARGE SCALE GENOMIC DNA]</scope>
    <source>
        <strain evidence="3 14">2789STDY5834847</strain>
        <strain evidence="4 15">2789STDY5834942</strain>
    </source>
</reference>
<dbReference type="EMBL" id="QSVA01000017">
    <property type="protein sequence ID" value="RGN91465.1"/>
    <property type="molecule type" value="Genomic_DNA"/>
</dbReference>